<dbReference type="PANTHER" id="PTHR15590:SF0">
    <property type="entry name" value="CX9C MOTIF-CONTAINING PROTEIN 4"/>
    <property type="match status" value="1"/>
</dbReference>
<comment type="subcellular location">
    <subcellularLocation>
        <location evidence="1">Mitochondrion intermembrane space</location>
    </subcellularLocation>
</comment>
<evidence type="ECO:0000256" key="1">
    <source>
        <dbReference type="ARBA" id="ARBA00004569"/>
    </source>
</evidence>
<proteinExistence type="inferred from homology"/>
<keyword evidence="7" id="KW-1185">Reference proteome</keyword>
<dbReference type="AlphaFoldDB" id="A0A0D7BTI6"/>
<dbReference type="OrthoDB" id="13601at2759"/>
<name>A0A0D7BTI6_9AGAR</name>
<comment type="similarity">
    <text evidence="2">Belongs to the CMC4 family.</text>
</comment>
<dbReference type="SUPFAM" id="SSF47072">
    <property type="entry name" value="Cysteine alpha-hairpin motif"/>
    <property type="match status" value="1"/>
</dbReference>
<dbReference type="EMBL" id="KN880435">
    <property type="protein sequence ID" value="KIY73489.1"/>
    <property type="molecule type" value="Genomic_DNA"/>
</dbReference>
<dbReference type="PANTHER" id="PTHR15590">
    <property type="entry name" value="CX9C MOTIF-CONTAINING PROTEIN 4"/>
    <property type="match status" value="1"/>
</dbReference>
<evidence type="ECO:0000313" key="7">
    <source>
        <dbReference type="Proteomes" id="UP000054007"/>
    </source>
</evidence>
<keyword evidence="4" id="KW-0496">Mitochondrion</keyword>
<evidence type="ECO:0000256" key="4">
    <source>
        <dbReference type="ARBA" id="ARBA00023128"/>
    </source>
</evidence>
<dbReference type="Pfam" id="PF08991">
    <property type="entry name" value="CMC4"/>
    <property type="match status" value="1"/>
</dbReference>
<protein>
    <recommendedName>
        <fullName evidence="3">Cx9C motif-containing protein 4, mitochondrial</fullName>
    </recommendedName>
</protein>
<dbReference type="GO" id="GO:0005758">
    <property type="term" value="C:mitochondrial intermembrane space"/>
    <property type="evidence" value="ECO:0007669"/>
    <property type="project" value="UniProtKB-SubCell"/>
</dbReference>
<accession>A0A0D7BTI6</accession>
<evidence type="ECO:0000256" key="5">
    <source>
        <dbReference type="ARBA" id="ARBA00023157"/>
    </source>
</evidence>
<feature type="non-terminal residue" evidence="6">
    <location>
        <position position="1"/>
    </location>
</feature>
<sequence>ACSLQSCLNKHTYQPERCADNLRDLYLCCQKFYKQTDDKGESTACPLPRVVTRWLKDHSA</sequence>
<keyword evidence="5" id="KW-1015">Disulfide bond</keyword>
<dbReference type="InterPro" id="IPR027179">
    <property type="entry name" value="CMC4"/>
</dbReference>
<gene>
    <name evidence="6" type="ORF">CYLTODRAFT_386584</name>
</gene>
<evidence type="ECO:0000256" key="3">
    <source>
        <dbReference type="ARBA" id="ARBA00019406"/>
    </source>
</evidence>
<dbReference type="STRING" id="1314674.A0A0D7BTI6"/>
<dbReference type="InterPro" id="IPR009069">
    <property type="entry name" value="Cys_alpha_HP_mot_SF"/>
</dbReference>
<evidence type="ECO:0000256" key="2">
    <source>
        <dbReference type="ARBA" id="ARBA00009858"/>
    </source>
</evidence>
<dbReference type="Gene3D" id="1.10.287.1130">
    <property type="entry name" value="CytochromE C oxidase copper chaperone"/>
    <property type="match status" value="1"/>
</dbReference>
<dbReference type="Proteomes" id="UP000054007">
    <property type="component" value="Unassembled WGS sequence"/>
</dbReference>
<evidence type="ECO:0000313" key="6">
    <source>
        <dbReference type="EMBL" id="KIY73489.1"/>
    </source>
</evidence>
<dbReference type="PROSITE" id="PS51808">
    <property type="entry name" value="CHCH"/>
    <property type="match status" value="1"/>
</dbReference>
<organism evidence="6 7">
    <name type="scientific">Cylindrobasidium torrendii FP15055 ss-10</name>
    <dbReference type="NCBI Taxonomy" id="1314674"/>
    <lineage>
        <taxon>Eukaryota</taxon>
        <taxon>Fungi</taxon>
        <taxon>Dikarya</taxon>
        <taxon>Basidiomycota</taxon>
        <taxon>Agaricomycotina</taxon>
        <taxon>Agaricomycetes</taxon>
        <taxon>Agaricomycetidae</taxon>
        <taxon>Agaricales</taxon>
        <taxon>Marasmiineae</taxon>
        <taxon>Physalacriaceae</taxon>
        <taxon>Cylindrobasidium</taxon>
    </lineage>
</organism>
<reference evidence="6 7" key="1">
    <citation type="journal article" date="2015" name="Fungal Genet. Biol.">
        <title>Evolution of novel wood decay mechanisms in Agaricales revealed by the genome sequences of Fistulina hepatica and Cylindrobasidium torrendii.</title>
        <authorList>
            <person name="Floudas D."/>
            <person name="Held B.W."/>
            <person name="Riley R."/>
            <person name="Nagy L.G."/>
            <person name="Koehler G."/>
            <person name="Ransdell A.S."/>
            <person name="Younus H."/>
            <person name="Chow J."/>
            <person name="Chiniquy J."/>
            <person name="Lipzen A."/>
            <person name="Tritt A."/>
            <person name="Sun H."/>
            <person name="Haridas S."/>
            <person name="LaButti K."/>
            <person name="Ohm R.A."/>
            <person name="Kues U."/>
            <person name="Blanchette R.A."/>
            <person name="Grigoriev I.V."/>
            <person name="Minto R.E."/>
            <person name="Hibbett D.S."/>
        </authorList>
    </citation>
    <scope>NUCLEOTIDE SEQUENCE [LARGE SCALE GENOMIC DNA]</scope>
    <source>
        <strain evidence="6 7">FP15055 ss-10</strain>
    </source>
</reference>